<dbReference type="EMBL" id="DPIY01000005">
    <property type="protein sequence ID" value="HCT56359.1"/>
    <property type="molecule type" value="Genomic_DNA"/>
</dbReference>
<evidence type="ECO:0000256" key="1">
    <source>
        <dbReference type="SAM" id="MobiDB-lite"/>
    </source>
</evidence>
<organism evidence="3 4">
    <name type="scientific">Gemmatimonas aurantiaca</name>
    <dbReference type="NCBI Taxonomy" id="173480"/>
    <lineage>
        <taxon>Bacteria</taxon>
        <taxon>Pseudomonadati</taxon>
        <taxon>Gemmatimonadota</taxon>
        <taxon>Gemmatimonadia</taxon>
        <taxon>Gemmatimonadales</taxon>
        <taxon>Gemmatimonadaceae</taxon>
        <taxon>Gemmatimonas</taxon>
    </lineage>
</organism>
<reference evidence="3 4" key="1">
    <citation type="journal article" date="2018" name="Nat. Biotechnol.">
        <title>A standardized bacterial taxonomy based on genome phylogeny substantially revises the tree of life.</title>
        <authorList>
            <person name="Parks D.H."/>
            <person name="Chuvochina M."/>
            <person name="Waite D.W."/>
            <person name="Rinke C."/>
            <person name="Skarshewski A."/>
            <person name="Chaumeil P.A."/>
            <person name="Hugenholtz P."/>
        </authorList>
    </citation>
    <scope>NUCLEOTIDE SEQUENCE [LARGE SCALE GENOMIC DNA]</scope>
    <source>
        <strain evidence="3">UBA8844</strain>
    </source>
</reference>
<comment type="caution">
    <text evidence="3">The sequence shown here is derived from an EMBL/GenBank/DDBJ whole genome shotgun (WGS) entry which is preliminary data.</text>
</comment>
<name>A0A3D4V5F3_9BACT</name>
<gene>
    <name evidence="3" type="ORF">DGD08_04010</name>
</gene>
<dbReference type="Proteomes" id="UP000264071">
    <property type="component" value="Unassembled WGS sequence"/>
</dbReference>
<dbReference type="InterPro" id="IPR038726">
    <property type="entry name" value="PDDEXK_AddAB-type"/>
</dbReference>
<protein>
    <submittedName>
        <fullName evidence="3">PD-(D/E)XK nuclease family protein</fullName>
    </submittedName>
</protein>
<dbReference type="Gene3D" id="3.90.320.10">
    <property type="match status" value="1"/>
</dbReference>
<accession>A0A3D4V5F3</accession>
<feature type="region of interest" description="Disordered" evidence="1">
    <location>
        <begin position="54"/>
        <end position="93"/>
    </location>
</feature>
<sequence length="497" mass="54383">MDRARAPVRRGSRAVLPCGAARRCRARRVPDSGRGGLGGGRAPALGYRRARGHCREGGRRDRTHQRERARVRRHLRTRPPAGLGAPGPAQPQAGVTPLPEPLVQCRVPATFSPSQLAFGEQCLLRAVLGSTRDLPTLTAHPAAALGSVFHKLLELAVRGEIPRTGTPGEDAERTLDRLLDAEDARLAAMRPGDPPRLREVFPPLMWRRKRRVVLDLAEKYLSGAVPRAATSSGGGARNARDLHQNGGWAEVQIEVPALRLWGRADMIQRTAGDVVIRDLKTGRVVTNDGDVLPHIERQMRLYGAMAHAVWPSAQVSLLVDHGVEREVGFAREHEADVLKWLSDVLARLPAESDVNAEDLATPGEACDGCAHRHICPAYRKLAFGFWRGEAPMRMPLDTWGEVMAINPRGALADLTLHDAAGRTVKVFGLAAFRVSSMQPGDPVWLFGLRTRDKRGGPASWRHPHNFFEVADDDPFARAWTLEVFASNSPMSATRSPG</sequence>
<dbReference type="AlphaFoldDB" id="A0A3D4V5F3"/>
<dbReference type="Pfam" id="PF12705">
    <property type="entry name" value="PDDEXK_1"/>
    <property type="match status" value="1"/>
</dbReference>
<feature type="compositionally biased region" description="Basic and acidic residues" evidence="1">
    <location>
        <begin position="54"/>
        <end position="68"/>
    </location>
</feature>
<evidence type="ECO:0000259" key="2">
    <source>
        <dbReference type="Pfam" id="PF12705"/>
    </source>
</evidence>
<dbReference type="InterPro" id="IPR011604">
    <property type="entry name" value="PDDEXK-like_dom_sf"/>
</dbReference>
<evidence type="ECO:0000313" key="4">
    <source>
        <dbReference type="Proteomes" id="UP000264071"/>
    </source>
</evidence>
<proteinExistence type="predicted"/>
<evidence type="ECO:0000313" key="3">
    <source>
        <dbReference type="EMBL" id="HCT56359.1"/>
    </source>
</evidence>
<feature type="compositionally biased region" description="Low complexity" evidence="1">
    <location>
        <begin position="79"/>
        <end position="93"/>
    </location>
</feature>
<feature type="domain" description="PD-(D/E)XK endonuclease-like" evidence="2">
    <location>
        <begin position="110"/>
        <end position="376"/>
    </location>
</feature>